<feature type="transmembrane region" description="Helical" evidence="1">
    <location>
        <begin position="49"/>
        <end position="70"/>
    </location>
</feature>
<gene>
    <name evidence="2" type="ORF">SAMN05660652_02064</name>
</gene>
<keyword evidence="1" id="KW-1133">Transmembrane helix</keyword>
<feature type="transmembrane region" description="Helical" evidence="1">
    <location>
        <begin position="76"/>
        <end position="95"/>
    </location>
</feature>
<dbReference type="EMBL" id="FNCY01000007">
    <property type="protein sequence ID" value="SDH66345.1"/>
    <property type="molecule type" value="Genomic_DNA"/>
</dbReference>
<protein>
    <submittedName>
        <fullName evidence="2">Uncharacterized protein</fullName>
    </submittedName>
</protein>
<dbReference type="STRING" id="83767.SAMN05660652_02064"/>
<keyword evidence="1" id="KW-0472">Membrane</keyword>
<accession>A0A1G8E8W8</accession>
<organism evidence="2 3">
    <name type="scientific">Propionivibrio dicarboxylicus</name>
    <dbReference type="NCBI Taxonomy" id="83767"/>
    <lineage>
        <taxon>Bacteria</taxon>
        <taxon>Pseudomonadati</taxon>
        <taxon>Pseudomonadota</taxon>
        <taxon>Betaproteobacteria</taxon>
        <taxon>Rhodocyclales</taxon>
        <taxon>Rhodocyclaceae</taxon>
        <taxon>Propionivibrio</taxon>
    </lineage>
</organism>
<evidence type="ECO:0000313" key="3">
    <source>
        <dbReference type="Proteomes" id="UP000198607"/>
    </source>
</evidence>
<dbReference type="Proteomes" id="UP000198607">
    <property type="component" value="Unassembled WGS sequence"/>
</dbReference>
<evidence type="ECO:0000313" key="2">
    <source>
        <dbReference type="EMBL" id="SDH66345.1"/>
    </source>
</evidence>
<reference evidence="2 3" key="1">
    <citation type="submission" date="2016-10" db="EMBL/GenBank/DDBJ databases">
        <authorList>
            <person name="de Groot N.N."/>
        </authorList>
    </citation>
    <scope>NUCLEOTIDE SEQUENCE [LARGE SCALE GENOMIC DNA]</scope>
    <source>
        <strain evidence="2 3">DSM 5885</strain>
    </source>
</reference>
<sequence length="111" mass="12000">MNTACPHCAADLRLRKPVRRSDPGGTRRILACPACGGALALHPHPAEKFFFPGVLLALLGLNIYSGFSGIKISPTGAVLMLALIFAAAFAVRRLLVPKDWRRYVADRSSKD</sequence>
<name>A0A1G8E8W8_9RHOO</name>
<keyword evidence="3" id="KW-1185">Reference proteome</keyword>
<evidence type="ECO:0000256" key="1">
    <source>
        <dbReference type="SAM" id="Phobius"/>
    </source>
</evidence>
<keyword evidence="1" id="KW-0812">Transmembrane</keyword>
<dbReference type="AlphaFoldDB" id="A0A1G8E8W8"/>
<proteinExistence type="predicted"/>